<dbReference type="Pfam" id="PF01223">
    <property type="entry name" value="Endonuclease_NS"/>
    <property type="match status" value="1"/>
</dbReference>
<dbReference type="InterPro" id="IPR044925">
    <property type="entry name" value="His-Me_finger_sf"/>
</dbReference>
<proteinExistence type="predicted"/>
<dbReference type="RefSeq" id="WP_309547835.1">
    <property type="nucleotide sequence ID" value="NZ_CP133762.1"/>
</dbReference>
<evidence type="ECO:0000313" key="3">
    <source>
        <dbReference type="EMBL" id="WMX44054.1"/>
    </source>
</evidence>
<name>A0ABY9RS34_9ACTN</name>
<keyword evidence="4" id="KW-1185">Reference proteome</keyword>
<dbReference type="SUPFAM" id="SSF54060">
    <property type="entry name" value="His-Me finger endonucleases"/>
    <property type="match status" value="1"/>
</dbReference>
<evidence type="ECO:0000259" key="1">
    <source>
        <dbReference type="SMART" id="SM00477"/>
    </source>
</evidence>
<feature type="domain" description="DNA/RNA non-specific endonuclease/pyrophosphatase/phosphodiesterase" evidence="2">
    <location>
        <begin position="7"/>
        <end position="226"/>
    </location>
</feature>
<keyword evidence="3" id="KW-0378">Hydrolase</keyword>
<sequence>METVILPYTHFTVVFRPDRRLAASTAVCIEGSELLDDVPRDDTWLYDPRLPREQQAGDEVYRNNSLDRGHLVRRLDPVWGAAAVAGRANTETFHFTNAAPQADVFNQGKQLWQGLENYLLDHAAQFDRKLVVLTGPVLQDSDPPYRGIQVPLRFWKVAAFMQDGALAATAYVLDQSPDLSRDADRAFAGAQAGAPPPLGPFRTYQVPVSDVAEITELELGPLPDVDLMPPMRAPEERWRRLESYEDITMTT</sequence>
<evidence type="ECO:0000313" key="4">
    <source>
        <dbReference type="Proteomes" id="UP001250858"/>
    </source>
</evidence>
<dbReference type="CDD" id="cd00091">
    <property type="entry name" value="NUC"/>
    <property type="match status" value="1"/>
</dbReference>
<dbReference type="InterPro" id="IPR044929">
    <property type="entry name" value="DNA/RNA_non-sp_Endonuclease_sf"/>
</dbReference>
<keyword evidence="3" id="KW-0255">Endonuclease</keyword>
<dbReference type="EMBL" id="CP133762">
    <property type="protein sequence ID" value="WMX44054.1"/>
    <property type="molecule type" value="Genomic_DNA"/>
</dbReference>
<gene>
    <name evidence="3" type="ORF">RGF97_03120</name>
</gene>
<dbReference type="SMART" id="SM00477">
    <property type="entry name" value="NUC"/>
    <property type="match status" value="1"/>
</dbReference>
<dbReference type="Proteomes" id="UP001250858">
    <property type="component" value="Chromosome"/>
</dbReference>
<reference evidence="3 4" key="1">
    <citation type="submission" date="2023-09" db="EMBL/GenBank/DDBJ databases">
        <title>Complete genome of Streptomyces roseicoloratus T14.</title>
        <authorList>
            <person name="Bashizi T."/>
            <person name="Kim M.-J."/>
            <person name="Lee G."/>
            <person name="Tagele S.B."/>
            <person name="Shin J.-H."/>
        </authorList>
    </citation>
    <scope>NUCLEOTIDE SEQUENCE [LARGE SCALE GENOMIC DNA]</scope>
    <source>
        <strain evidence="3 4">T14</strain>
    </source>
</reference>
<protein>
    <submittedName>
        <fullName evidence="3">DNA/RNA non-specific endonuclease</fullName>
    </submittedName>
</protein>
<evidence type="ECO:0000259" key="2">
    <source>
        <dbReference type="SMART" id="SM00892"/>
    </source>
</evidence>
<dbReference type="PANTHER" id="PTHR13966:SF5">
    <property type="entry name" value="ENDONUCLEASE G, MITOCHONDRIAL"/>
    <property type="match status" value="1"/>
</dbReference>
<dbReference type="InterPro" id="IPR020821">
    <property type="entry name" value="ENPP1-3/EXOG-like_nuc-like"/>
</dbReference>
<dbReference type="PANTHER" id="PTHR13966">
    <property type="entry name" value="ENDONUCLEASE RELATED"/>
    <property type="match status" value="1"/>
</dbReference>
<organism evidence="3 4">
    <name type="scientific">Streptomyces roseicoloratus</name>
    <dbReference type="NCBI Taxonomy" id="2508722"/>
    <lineage>
        <taxon>Bacteria</taxon>
        <taxon>Bacillati</taxon>
        <taxon>Actinomycetota</taxon>
        <taxon>Actinomycetes</taxon>
        <taxon>Kitasatosporales</taxon>
        <taxon>Streptomycetaceae</taxon>
        <taxon>Streptomyces</taxon>
    </lineage>
</organism>
<accession>A0ABY9RS34</accession>
<feature type="domain" description="ENPP1-3/EXOG-like endonuclease/phosphodiesterase" evidence="1">
    <location>
        <begin position="8"/>
        <end position="226"/>
    </location>
</feature>
<dbReference type="Gene3D" id="3.40.570.10">
    <property type="entry name" value="Extracellular Endonuclease, subunit A"/>
    <property type="match status" value="1"/>
</dbReference>
<dbReference type="InterPro" id="IPR040255">
    <property type="entry name" value="Non-specific_endonuclease"/>
</dbReference>
<dbReference type="GO" id="GO:0004519">
    <property type="term" value="F:endonuclease activity"/>
    <property type="evidence" value="ECO:0007669"/>
    <property type="project" value="UniProtKB-KW"/>
</dbReference>
<dbReference type="SMART" id="SM00892">
    <property type="entry name" value="Endonuclease_NS"/>
    <property type="match status" value="1"/>
</dbReference>
<keyword evidence="3" id="KW-0540">Nuclease</keyword>
<dbReference type="InterPro" id="IPR001604">
    <property type="entry name" value="Endo_G_ENPP1-like_dom"/>
</dbReference>